<sequence length="232" mass="26195">MRKNYVAAIAMVFLIQFFSSCNSDDVLVTENKRTAIFATLVDSNDVALHDIPVNVTTNIAEDYNILGASISKAGGSVDFVSLVSYNRGIVVNFNPPSSSDYDSNFMTLSYVDQREFMDREERIDLDVVKLSPMQDVNIRMNRLPETNSVELQLQYYNARQLIAFDGYADLLPEFQNIKNDYLRLDEENPSFEKSLRLPVGSPVKIFYSVNDGDEKDSTIMVTSTTSSVNLEF</sequence>
<dbReference type="EMBL" id="JAKHSK010000002">
    <property type="protein sequence ID" value="MCL6217139.1"/>
    <property type="molecule type" value="Genomic_DNA"/>
</dbReference>
<proteinExistence type="predicted"/>
<dbReference type="RefSeq" id="WP_249600122.1">
    <property type="nucleotide sequence ID" value="NZ_JAKHSK010000002.1"/>
</dbReference>
<evidence type="ECO:0000313" key="2">
    <source>
        <dbReference type="EMBL" id="MCL6217139.1"/>
    </source>
</evidence>
<organism evidence="2 3">
    <name type="scientific">Zunongwangia pacifica</name>
    <dbReference type="NCBI Taxonomy" id="2911062"/>
    <lineage>
        <taxon>Bacteria</taxon>
        <taxon>Pseudomonadati</taxon>
        <taxon>Bacteroidota</taxon>
        <taxon>Flavobacteriia</taxon>
        <taxon>Flavobacteriales</taxon>
        <taxon>Flavobacteriaceae</taxon>
        <taxon>Zunongwangia</taxon>
    </lineage>
</organism>
<evidence type="ECO:0008006" key="4">
    <source>
        <dbReference type="Google" id="ProtNLM"/>
    </source>
</evidence>
<dbReference type="PROSITE" id="PS51257">
    <property type="entry name" value="PROKAR_LIPOPROTEIN"/>
    <property type="match status" value="1"/>
</dbReference>
<reference evidence="2" key="1">
    <citation type="submission" date="2022-01" db="EMBL/GenBank/DDBJ databases">
        <title>Genome sequencing of Zunongwangia sp. M21534 genome.</title>
        <authorList>
            <person name="Chen Y."/>
            <person name="Dong C."/>
            <person name="Shao Z."/>
        </authorList>
    </citation>
    <scope>NUCLEOTIDE SEQUENCE</scope>
    <source>
        <strain evidence="2">MCCC M21534</strain>
    </source>
</reference>
<evidence type="ECO:0000256" key="1">
    <source>
        <dbReference type="SAM" id="SignalP"/>
    </source>
</evidence>
<name>A0A9X2CM68_9FLAO</name>
<dbReference type="Proteomes" id="UP001139521">
    <property type="component" value="Unassembled WGS sequence"/>
</dbReference>
<keyword evidence="1" id="KW-0732">Signal</keyword>
<feature type="signal peptide" evidence="1">
    <location>
        <begin position="1"/>
        <end position="23"/>
    </location>
</feature>
<feature type="chain" id="PRO_5040823591" description="DUF4397 domain-containing protein" evidence="1">
    <location>
        <begin position="24"/>
        <end position="232"/>
    </location>
</feature>
<dbReference type="AlphaFoldDB" id="A0A9X2CM68"/>
<comment type="caution">
    <text evidence="2">The sequence shown here is derived from an EMBL/GenBank/DDBJ whole genome shotgun (WGS) entry which is preliminary data.</text>
</comment>
<accession>A0A9X2CM68</accession>
<gene>
    <name evidence="2" type="ORF">L1967_02440</name>
</gene>
<evidence type="ECO:0000313" key="3">
    <source>
        <dbReference type="Proteomes" id="UP001139521"/>
    </source>
</evidence>
<keyword evidence="3" id="KW-1185">Reference proteome</keyword>
<protein>
    <recommendedName>
        <fullName evidence="4">DUF4397 domain-containing protein</fullName>
    </recommendedName>
</protein>